<evidence type="ECO:0000256" key="1">
    <source>
        <dbReference type="ARBA" id="ARBA00004609"/>
    </source>
</evidence>
<dbReference type="Proteomes" id="UP000014500">
    <property type="component" value="Unassembled WGS sequence"/>
</dbReference>
<reference evidence="12" key="2">
    <citation type="submission" date="2015-02" db="UniProtKB">
        <authorList>
            <consortium name="EnsemblMetazoa"/>
        </authorList>
    </citation>
    <scope>IDENTIFICATION</scope>
</reference>
<evidence type="ECO:0000256" key="8">
    <source>
        <dbReference type="ARBA" id="ARBA00023288"/>
    </source>
</evidence>
<dbReference type="SUPFAM" id="SSF57302">
    <property type="entry name" value="Snake toxin-like"/>
    <property type="match status" value="1"/>
</dbReference>
<evidence type="ECO:0000256" key="6">
    <source>
        <dbReference type="ARBA" id="ARBA00023157"/>
    </source>
</evidence>
<evidence type="ECO:0000256" key="9">
    <source>
        <dbReference type="ARBA" id="ARBA00025739"/>
    </source>
</evidence>
<feature type="signal peptide" evidence="11">
    <location>
        <begin position="1"/>
        <end position="24"/>
    </location>
</feature>
<dbReference type="InterPro" id="IPR045860">
    <property type="entry name" value="Snake_toxin-like_sf"/>
</dbReference>
<keyword evidence="5 10" id="KW-0472">Membrane</keyword>
<dbReference type="GO" id="GO:0005886">
    <property type="term" value="C:plasma membrane"/>
    <property type="evidence" value="ECO:0007669"/>
    <property type="project" value="UniProtKB-SubCell"/>
</dbReference>
<evidence type="ECO:0008006" key="14">
    <source>
        <dbReference type="Google" id="ProtNLM"/>
    </source>
</evidence>
<name>T1JAC4_STRMM</name>
<dbReference type="PANTHER" id="PTHR31171">
    <property type="entry name" value="LY6/PLAUR DOMAIN-CONTAINING PROTEIN 6"/>
    <property type="match status" value="1"/>
</dbReference>
<feature type="transmembrane region" description="Helical" evidence="10">
    <location>
        <begin position="150"/>
        <end position="169"/>
    </location>
</feature>
<dbReference type="AlphaFoldDB" id="T1JAC4"/>
<accession>T1JAC4</accession>
<keyword evidence="3" id="KW-0336">GPI-anchor</keyword>
<evidence type="ECO:0000313" key="13">
    <source>
        <dbReference type="Proteomes" id="UP000014500"/>
    </source>
</evidence>
<keyword evidence="8" id="KW-0449">Lipoprotein</keyword>
<keyword evidence="4 11" id="KW-0732">Signal</keyword>
<dbReference type="GO" id="GO:0098552">
    <property type="term" value="C:side of membrane"/>
    <property type="evidence" value="ECO:0007669"/>
    <property type="project" value="UniProtKB-KW"/>
</dbReference>
<sequence>MMSGCLTPAIFIMCVLNAINFCWSARVRYKPPLEEEWEITCFTCQDAANNSICNRFAIDRPCPKGTDFCQTLHVLTEDGTSILVNKKCAVRTECRPRDVGCFEGSTPEHTVCVSCCDIQYCNDYIPMNGSSAVLINTRFSSSAKNSLNYFHFYLVIFLTFSMHFSLYTIL</sequence>
<keyword evidence="13" id="KW-1185">Reference proteome</keyword>
<dbReference type="CDD" id="cd23567">
    <property type="entry name" value="TFP_LU_ECD_LYPD6_like"/>
    <property type="match status" value="1"/>
</dbReference>
<reference evidence="13" key="1">
    <citation type="submission" date="2011-05" db="EMBL/GenBank/DDBJ databases">
        <authorList>
            <person name="Richards S.R."/>
            <person name="Qu J."/>
            <person name="Jiang H."/>
            <person name="Jhangiani S.N."/>
            <person name="Agravi P."/>
            <person name="Goodspeed R."/>
            <person name="Gross S."/>
            <person name="Mandapat C."/>
            <person name="Jackson L."/>
            <person name="Mathew T."/>
            <person name="Pu L."/>
            <person name="Thornton R."/>
            <person name="Saada N."/>
            <person name="Wilczek-Boney K.B."/>
            <person name="Lee S."/>
            <person name="Kovar C."/>
            <person name="Wu Y."/>
            <person name="Scherer S.E."/>
            <person name="Worley K.C."/>
            <person name="Muzny D.M."/>
            <person name="Gibbs R."/>
        </authorList>
    </citation>
    <scope>NUCLEOTIDE SEQUENCE</scope>
    <source>
        <strain evidence="13">Brora</strain>
    </source>
</reference>
<dbReference type="PANTHER" id="PTHR31171:SF3">
    <property type="entry name" value="LY6_PLAUR DOMAIN-CONTAINING PROTEIN 6B"/>
    <property type="match status" value="1"/>
</dbReference>
<keyword evidence="10" id="KW-1133">Transmembrane helix</keyword>
<keyword evidence="2" id="KW-1003">Cell membrane</keyword>
<keyword evidence="7" id="KW-0325">Glycoprotein</keyword>
<dbReference type="STRING" id="126957.T1JAC4"/>
<protein>
    <recommendedName>
        <fullName evidence="14">UPAR/Ly6 domain-containing protein</fullName>
    </recommendedName>
</protein>
<evidence type="ECO:0000313" key="12">
    <source>
        <dbReference type="EnsemblMetazoa" id="SMAR010684-PA"/>
    </source>
</evidence>
<comment type="subcellular location">
    <subcellularLocation>
        <location evidence="1">Cell membrane</location>
        <topology evidence="1">Lipid-anchor</topology>
        <topology evidence="1">GPI-anchor</topology>
    </subcellularLocation>
</comment>
<evidence type="ECO:0000256" key="3">
    <source>
        <dbReference type="ARBA" id="ARBA00022622"/>
    </source>
</evidence>
<dbReference type="EMBL" id="JH431989">
    <property type="status" value="NOT_ANNOTATED_CDS"/>
    <property type="molecule type" value="Genomic_DNA"/>
</dbReference>
<comment type="similarity">
    <text evidence="9">Belongs to the scoloptoxin-05 family.</text>
</comment>
<proteinExistence type="inferred from homology"/>
<dbReference type="PhylomeDB" id="T1JAC4"/>
<dbReference type="eggNOG" id="ENOG502S547">
    <property type="taxonomic scope" value="Eukaryota"/>
</dbReference>
<dbReference type="HOGENOM" id="CLU_1572630_0_0_1"/>
<evidence type="ECO:0000256" key="7">
    <source>
        <dbReference type="ARBA" id="ARBA00023180"/>
    </source>
</evidence>
<evidence type="ECO:0000256" key="11">
    <source>
        <dbReference type="SAM" id="SignalP"/>
    </source>
</evidence>
<dbReference type="Pfam" id="PF16975">
    <property type="entry name" value="UPAR_LY6_2"/>
    <property type="match status" value="1"/>
</dbReference>
<dbReference type="OMA" id="PPLEEEW"/>
<evidence type="ECO:0000256" key="5">
    <source>
        <dbReference type="ARBA" id="ARBA00023136"/>
    </source>
</evidence>
<keyword evidence="10" id="KW-0812">Transmembrane</keyword>
<evidence type="ECO:0000256" key="10">
    <source>
        <dbReference type="SAM" id="Phobius"/>
    </source>
</evidence>
<dbReference type="InterPro" id="IPR039457">
    <property type="entry name" value="LYPD6-like"/>
</dbReference>
<feature type="chain" id="PRO_5004580088" description="UPAR/Ly6 domain-containing protein" evidence="11">
    <location>
        <begin position="25"/>
        <end position="170"/>
    </location>
</feature>
<dbReference type="GO" id="GO:0030548">
    <property type="term" value="F:acetylcholine receptor regulator activity"/>
    <property type="evidence" value="ECO:0007669"/>
    <property type="project" value="InterPro"/>
</dbReference>
<organism evidence="12 13">
    <name type="scientific">Strigamia maritima</name>
    <name type="common">European centipede</name>
    <name type="synonym">Geophilus maritimus</name>
    <dbReference type="NCBI Taxonomy" id="126957"/>
    <lineage>
        <taxon>Eukaryota</taxon>
        <taxon>Metazoa</taxon>
        <taxon>Ecdysozoa</taxon>
        <taxon>Arthropoda</taxon>
        <taxon>Myriapoda</taxon>
        <taxon>Chilopoda</taxon>
        <taxon>Pleurostigmophora</taxon>
        <taxon>Geophilomorpha</taxon>
        <taxon>Linotaeniidae</taxon>
        <taxon>Strigamia</taxon>
    </lineage>
</organism>
<evidence type="ECO:0000256" key="2">
    <source>
        <dbReference type="ARBA" id="ARBA00022475"/>
    </source>
</evidence>
<evidence type="ECO:0000256" key="4">
    <source>
        <dbReference type="ARBA" id="ARBA00022729"/>
    </source>
</evidence>
<keyword evidence="6" id="KW-1015">Disulfide bond</keyword>
<dbReference type="EnsemblMetazoa" id="SMAR010684-RA">
    <property type="protein sequence ID" value="SMAR010684-PA"/>
    <property type="gene ID" value="SMAR010684"/>
</dbReference>